<dbReference type="PIRSF" id="PIRSF005962">
    <property type="entry name" value="Pept_M20D_amidohydro"/>
    <property type="match status" value="1"/>
</dbReference>
<evidence type="ECO:0000256" key="2">
    <source>
        <dbReference type="ARBA" id="ARBA00022801"/>
    </source>
</evidence>
<dbReference type="Proteomes" id="UP000035016">
    <property type="component" value="Chromosome Chromosome"/>
</dbReference>
<feature type="domain" description="Peptidase M20 dimerisation" evidence="4">
    <location>
        <begin position="212"/>
        <end position="303"/>
    </location>
</feature>
<dbReference type="RefSeq" id="WP_029382338.1">
    <property type="nucleotide sequence ID" value="NZ_AZSD01000096.1"/>
</dbReference>
<dbReference type="KEGG" id="sle:sle_27910"/>
<organism evidence="5 7">
    <name type="scientific">Streptomyces leeuwenhoekii</name>
    <dbReference type="NCBI Taxonomy" id="1437453"/>
    <lineage>
        <taxon>Bacteria</taxon>
        <taxon>Bacillati</taxon>
        <taxon>Actinomycetota</taxon>
        <taxon>Actinomycetes</taxon>
        <taxon>Kitasatosporales</taxon>
        <taxon>Streptomycetaceae</taxon>
        <taxon>Streptomyces</taxon>
    </lineage>
</organism>
<feature type="binding site" evidence="3">
    <location>
        <position position="161"/>
    </location>
    <ligand>
        <name>Mn(2+)</name>
        <dbReference type="ChEBI" id="CHEBI:29035"/>
        <label>2</label>
    </ligand>
</feature>
<dbReference type="PANTHER" id="PTHR11014">
    <property type="entry name" value="PEPTIDASE M20 FAMILY MEMBER"/>
    <property type="match status" value="1"/>
</dbReference>
<feature type="binding site" evidence="3">
    <location>
        <position position="125"/>
    </location>
    <ligand>
        <name>Mn(2+)</name>
        <dbReference type="ChEBI" id="CHEBI:29035"/>
        <label>2</label>
    </ligand>
</feature>
<sequence length="413" mass="43814">MSPESEVDLPGEALLPGALPEALRAELVAFRRDLHMHPELGNQEFRTTAAIKERLEKAGLAPRVLPAGTGLICDIGVGRGESPGGAGGPGILALRADIDALPIPDTKSDCPYRSTVPDRAHACGHDVHTTVVLGAGLVLAELHRQGLLHRPVRMIFQPAEEVLPGGAAEAIEAGALEGVRRILAVHCDPRVDAGRIGLREGPITSACDRLEIALDGPGGHTARPHLTTDLVTAAARVVADVPALVSRRIDSRSGLAVTWGRIESGHAPNVIPQHAELAGTVRCLDLDAWRQAPDIVVAAIDEIANLYRAKSEITYVRGVPPVVNHPDATELLREAMTARRGVESIEGTEQSLGGEDFSWYLERVPGAMARLGVRPPGERTVRDLHQGDFDVDEHAITVGVELFTAAALLDALG</sequence>
<feature type="binding site" evidence="3">
    <location>
        <position position="385"/>
    </location>
    <ligand>
        <name>Mn(2+)</name>
        <dbReference type="ChEBI" id="CHEBI:29035"/>
        <label>2</label>
    </ligand>
</feature>
<evidence type="ECO:0000256" key="3">
    <source>
        <dbReference type="PIRSR" id="PIRSR005962-1"/>
    </source>
</evidence>
<feature type="binding site" evidence="3">
    <location>
        <position position="123"/>
    </location>
    <ligand>
        <name>Mn(2+)</name>
        <dbReference type="ChEBI" id="CHEBI:29035"/>
        <label>2</label>
    </ligand>
</feature>
<evidence type="ECO:0000259" key="4">
    <source>
        <dbReference type="Pfam" id="PF07687"/>
    </source>
</evidence>
<dbReference type="EMBL" id="LFEH01000099">
    <property type="protein sequence ID" value="KMS73698.1"/>
    <property type="molecule type" value="Genomic_DNA"/>
</dbReference>
<keyword evidence="3" id="KW-0464">Manganese</keyword>
<name>A0A0F7VXG0_STRLW</name>
<dbReference type="FunFam" id="3.30.70.360:FF:000014">
    <property type="entry name" value="N-acyl-L-amino acid amidohydrolase"/>
    <property type="match status" value="1"/>
</dbReference>
<evidence type="ECO:0000313" key="5">
    <source>
        <dbReference type="EMBL" id="CQR62252.1"/>
    </source>
</evidence>
<keyword evidence="3" id="KW-0479">Metal-binding</keyword>
<dbReference type="InterPro" id="IPR036264">
    <property type="entry name" value="Bact_exopeptidase_dim_dom"/>
</dbReference>
<reference evidence="6 8" key="2">
    <citation type="submission" date="2015-06" db="EMBL/GenBank/DDBJ databases">
        <title>Draft genome sequence of Streptomyces leeuwenhoekii C58, which produces the novel lasso peptide, chaxapeptin.</title>
        <authorList>
            <person name="Yi Y."/>
            <person name="Hai D."/>
            <person name="Jaspars M."/>
            <person name="Sheng H."/>
            <person name="Rateb M.E."/>
            <person name="Bull A."/>
            <person name="Goodfellow M."/>
            <person name="Asenjo J.A."/>
            <person name="Ebel R."/>
        </authorList>
    </citation>
    <scope>NUCLEOTIDE SEQUENCE [LARGE SCALE GENOMIC DNA]</scope>
    <source>
        <strain evidence="6 8">C58</strain>
    </source>
</reference>
<keyword evidence="2" id="KW-0378">Hydrolase</keyword>
<reference evidence="5 7" key="1">
    <citation type="submission" date="2015-02" db="EMBL/GenBank/DDBJ databases">
        <authorList>
            <person name="Gomez-Escribano P.J."/>
        </authorList>
    </citation>
    <scope>NUCLEOTIDE SEQUENCE [LARGE SCALE GENOMIC DNA]</scope>
    <source>
        <strain evidence="5">C34</strain>
        <strain evidence="7">C34 (DSM 42122 / NRRL B-24963)</strain>
    </source>
</reference>
<dbReference type="GO" id="GO:0046872">
    <property type="term" value="F:metal ion binding"/>
    <property type="evidence" value="ECO:0007669"/>
    <property type="project" value="UniProtKB-KW"/>
</dbReference>
<dbReference type="InterPro" id="IPR017439">
    <property type="entry name" value="Amidohydrolase"/>
</dbReference>
<dbReference type="GO" id="GO:0016874">
    <property type="term" value="F:ligase activity"/>
    <property type="evidence" value="ECO:0007669"/>
    <property type="project" value="UniProtKB-KW"/>
</dbReference>
<dbReference type="GO" id="GO:0016787">
    <property type="term" value="F:hydrolase activity"/>
    <property type="evidence" value="ECO:0007669"/>
    <property type="project" value="UniProtKB-KW"/>
</dbReference>
<accession>A0A0F7VXG0</accession>
<dbReference type="PANTHER" id="PTHR11014:SF63">
    <property type="entry name" value="METALLOPEPTIDASE, PUTATIVE (AFU_ORTHOLOGUE AFUA_6G09600)-RELATED"/>
    <property type="match status" value="1"/>
</dbReference>
<dbReference type="InterPro" id="IPR011650">
    <property type="entry name" value="Peptidase_M20_dimer"/>
</dbReference>
<evidence type="ECO:0000256" key="1">
    <source>
        <dbReference type="ARBA" id="ARBA00006153"/>
    </source>
</evidence>
<dbReference type="NCBIfam" id="TIGR01891">
    <property type="entry name" value="amidohydrolases"/>
    <property type="match status" value="1"/>
</dbReference>
<protein>
    <submittedName>
        <fullName evidence="5">Carboxylate-amine ligase RHA1_ro04240</fullName>
    </submittedName>
    <submittedName>
        <fullName evidence="6">N-acyl-L-amino acid amidohydrolase</fullName>
    </submittedName>
</protein>
<evidence type="ECO:0000313" key="8">
    <source>
        <dbReference type="Proteomes" id="UP000037274"/>
    </source>
</evidence>
<keyword evidence="5" id="KW-0436">Ligase</keyword>
<gene>
    <name evidence="5" type="primary">sle_27910</name>
    <name evidence="6" type="ORF">ACH49_23035</name>
</gene>
<dbReference type="EMBL" id="LN831790">
    <property type="protein sequence ID" value="CQR62252.1"/>
    <property type="molecule type" value="Genomic_DNA"/>
</dbReference>
<dbReference type="InterPro" id="IPR002933">
    <property type="entry name" value="Peptidase_M20"/>
</dbReference>
<feature type="binding site" evidence="3">
    <location>
        <position position="186"/>
    </location>
    <ligand>
        <name>Mn(2+)</name>
        <dbReference type="ChEBI" id="CHEBI:29035"/>
        <label>2</label>
    </ligand>
</feature>
<proteinExistence type="inferred from homology"/>
<dbReference type="Pfam" id="PF07687">
    <property type="entry name" value="M20_dimer"/>
    <property type="match status" value="1"/>
</dbReference>
<keyword evidence="8" id="KW-1185">Reference proteome</keyword>
<dbReference type="PATRIC" id="fig|1437453.5.peg.455"/>
<dbReference type="Proteomes" id="UP000037274">
    <property type="component" value="Unassembled WGS sequence"/>
</dbReference>
<comment type="similarity">
    <text evidence="1">Belongs to the peptidase M20 family.</text>
</comment>
<comment type="cofactor">
    <cofactor evidence="3">
        <name>Mn(2+)</name>
        <dbReference type="ChEBI" id="CHEBI:29035"/>
    </cofactor>
    <text evidence="3">The Mn(2+) ion enhances activity.</text>
</comment>
<dbReference type="Gene3D" id="3.40.630.10">
    <property type="entry name" value="Zn peptidases"/>
    <property type="match status" value="1"/>
</dbReference>
<dbReference type="Gene3D" id="3.30.70.360">
    <property type="match status" value="1"/>
</dbReference>
<evidence type="ECO:0000313" key="6">
    <source>
        <dbReference type="EMBL" id="KMS73698.1"/>
    </source>
</evidence>
<dbReference type="SUPFAM" id="SSF55031">
    <property type="entry name" value="Bacterial exopeptidase dimerisation domain"/>
    <property type="match status" value="1"/>
</dbReference>
<dbReference type="AlphaFoldDB" id="A0A0F7VXG0"/>
<dbReference type="SUPFAM" id="SSF53187">
    <property type="entry name" value="Zn-dependent exopeptidases"/>
    <property type="match status" value="1"/>
</dbReference>
<evidence type="ECO:0000313" key="7">
    <source>
        <dbReference type="Proteomes" id="UP000035016"/>
    </source>
</evidence>
<dbReference type="Pfam" id="PF01546">
    <property type="entry name" value="Peptidase_M20"/>
    <property type="match status" value="1"/>
</dbReference>